<keyword evidence="2" id="KW-0255">Endonuclease</keyword>
<feature type="non-terminal residue" evidence="2">
    <location>
        <position position="1"/>
    </location>
</feature>
<dbReference type="EMBL" id="JAGSMN010001923">
    <property type="protein sequence ID" value="MBR7678846.1"/>
    <property type="molecule type" value="Genomic_DNA"/>
</dbReference>
<gene>
    <name evidence="2" type="ORF">KDA82_39070</name>
</gene>
<proteinExistence type="predicted"/>
<organism evidence="2 3">
    <name type="scientific">Streptomyces daliensis</name>
    <dbReference type="NCBI Taxonomy" id="299421"/>
    <lineage>
        <taxon>Bacteria</taxon>
        <taxon>Bacillati</taxon>
        <taxon>Actinomycetota</taxon>
        <taxon>Actinomycetes</taxon>
        <taxon>Kitasatosporales</taxon>
        <taxon>Streptomycetaceae</taxon>
        <taxon>Streptomyces</taxon>
    </lineage>
</organism>
<reference evidence="2" key="1">
    <citation type="submission" date="2021-04" db="EMBL/GenBank/DDBJ databases">
        <title>Sequencing of actinobacteria type strains.</title>
        <authorList>
            <person name="Nguyen G.-S."/>
            <person name="Wentzel A."/>
        </authorList>
    </citation>
    <scope>NUCLEOTIDE SEQUENCE</scope>
    <source>
        <strain evidence="2">DSM 42095</strain>
    </source>
</reference>
<dbReference type="Proteomes" id="UP000675554">
    <property type="component" value="Unassembled WGS sequence"/>
</dbReference>
<feature type="non-terminal residue" evidence="2">
    <location>
        <position position="70"/>
    </location>
</feature>
<sequence length="70" mass="7879">ADATWQQRVDALGEGGYRRYEEKTATQVGDCAELLLGEYKGDLRRLREDPDPKKRLREVPGIGPTGTDIF</sequence>
<accession>A0A8T4J2N6</accession>
<evidence type="ECO:0000256" key="1">
    <source>
        <dbReference type="SAM" id="MobiDB-lite"/>
    </source>
</evidence>
<protein>
    <submittedName>
        <fullName evidence="2">Endonuclease</fullName>
    </submittedName>
</protein>
<evidence type="ECO:0000313" key="2">
    <source>
        <dbReference type="EMBL" id="MBR7678846.1"/>
    </source>
</evidence>
<keyword evidence="2" id="KW-0378">Hydrolase</keyword>
<dbReference type="GO" id="GO:0004519">
    <property type="term" value="F:endonuclease activity"/>
    <property type="evidence" value="ECO:0007669"/>
    <property type="project" value="UniProtKB-KW"/>
</dbReference>
<feature type="region of interest" description="Disordered" evidence="1">
    <location>
        <begin position="46"/>
        <end position="70"/>
    </location>
</feature>
<name>A0A8T4J2N6_9ACTN</name>
<dbReference type="AlphaFoldDB" id="A0A8T4J2N6"/>
<comment type="caution">
    <text evidence="2">The sequence shown here is derived from an EMBL/GenBank/DDBJ whole genome shotgun (WGS) entry which is preliminary data.</text>
</comment>
<keyword evidence="2" id="KW-0540">Nuclease</keyword>
<keyword evidence="3" id="KW-1185">Reference proteome</keyword>
<evidence type="ECO:0000313" key="3">
    <source>
        <dbReference type="Proteomes" id="UP000675554"/>
    </source>
</evidence>